<dbReference type="Proteomes" id="UP001180020">
    <property type="component" value="Unassembled WGS sequence"/>
</dbReference>
<evidence type="ECO:0000256" key="1">
    <source>
        <dbReference type="ARBA" id="ARBA00022527"/>
    </source>
</evidence>
<dbReference type="SUPFAM" id="SSF56112">
    <property type="entry name" value="Protein kinase-like (PK-like)"/>
    <property type="match status" value="1"/>
</dbReference>
<keyword evidence="5 9" id="KW-0547">Nucleotide-binding</keyword>
<name>A0AAV9DNX2_ACOCL</name>
<keyword evidence="3" id="KW-0732">Signal</keyword>
<dbReference type="PROSITE" id="PS50011">
    <property type="entry name" value="PROTEIN_KINASE_DOM"/>
    <property type="match status" value="1"/>
</dbReference>
<organism evidence="14 15">
    <name type="scientific">Acorus calamus</name>
    <name type="common">Sweet flag</name>
    <dbReference type="NCBI Taxonomy" id="4465"/>
    <lineage>
        <taxon>Eukaryota</taxon>
        <taxon>Viridiplantae</taxon>
        <taxon>Streptophyta</taxon>
        <taxon>Embryophyta</taxon>
        <taxon>Tracheophyta</taxon>
        <taxon>Spermatophyta</taxon>
        <taxon>Magnoliopsida</taxon>
        <taxon>Liliopsida</taxon>
        <taxon>Acoraceae</taxon>
        <taxon>Acorus</taxon>
    </lineage>
</organism>
<keyword evidence="11" id="KW-0472">Membrane</keyword>
<evidence type="ECO:0000256" key="7">
    <source>
        <dbReference type="ARBA" id="ARBA00022840"/>
    </source>
</evidence>
<dbReference type="PROSITE" id="PS51473">
    <property type="entry name" value="GNK2"/>
    <property type="match status" value="1"/>
</dbReference>
<dbReference type="InterPro" id="IPR052059">
    <property type="entry name" value="CR_Ser/Thr_kinase"/>
</dbReference>
<dbReference type="InterPro" id="IPR001245">
    <property type="entry name" value="Ser-Thr/Tyr_kinase_cat_dom"/>
</dbReference>
<evidence type="ECO:0000256" key="5">
    <source>
        <dbReference type="ARBA" id="ARBA00022741"/>
    </source>
</evidence>
<dbReference type="Gene3D" id="3.30.200.20">
    <property type="entry name" value="Phosphorylase Kinase, domain 1"/>
    <property type="match status" value="1"/>
</dbReference>
<evidence type="ECO:0000259" key="13">
    <source>
        <dbReference type="PROSITE" id="PS51473"/>
    </source>
</evidence>
<proteinExistence type="predicted"/>
<evidence type="ECO:0000256" key="11">
    <source>
        <dbReference type="SAM" id="Phobius"/>
    </source>
</evidence>
<dbReference type="Pfam" id="PF01657">
    <property type="entry name" value="Stress-antifung"/>
    <property type="match status" value="1"/>
</dbReference>
<dbReference type="Pfam" id="PF07714">
    <property type="entry name" value="PK_Tyr_Ser-Thr"/>
    <property type="match status" value="1"/>
</dbReference>
<dbReference type="PROSITE" id="PS00107">
    <property type="entry name" value="PROTEIN_KINASE_ATP"/>
    <property type="match status" value="1"/>
</dbReference>
<feature type="domain" description="Gnk2-homologous" evidence="13">
    <location>
        <begin position="100"/>
        <end position="204"/>
    </location>
</feature>
<evidence type="ECO:0000256" key="9">
    <source>
        <dbReference type="PROSITE-ProRule" id="PRU10141"/>
    </source>
</evidence>
<protein>
    <submittedName>
        <fullName evidence="14">Cysteine-rich receptor-like protein kinase 2</fullName>
    </submittedName>
</protein>
<feature type="region of interest" description="Disordered" evidence="10">
    <location>
        <begin position="1"/>
        <end position="24"/>
    </location>
</feature>
<keyword evidence="2" id="KW-0808">Transferase</keyword>
<dbReference type="AlphaFoldDB" id="A0AAV9DNX2"/>
<dbReference type="InterPro" id="IPR000719">
    <property type="entry name" value="Prot_kinase_dom"/>
</dbReference>
<dbReference type="InterPro" id="IPR038408">
    <property type="entry name" value="GNK2_sf"/>
</dbReference>
<keyword evidence="7 9" id="KW-0067">ATP-binding</keyword>
<evidence type="ECO:0000256" key="2">
    <source>
        <dbReference type="ARBA" id="ARBA00022679"/>
    </source>
</evidence>
<dbReference type="CDD" id="cd23509">
    <property type="entry name" value="Gnk2-like"/>
    <property type="match status" value="1"/>
</dbReference>
<keyword evidence="8 14" id="KW-0675">Receptor</keyword>
<comment type="caution">
    <text evidence="14">The sequence shown here is derived from an EMBL/GenBank/DDBJ whole genome shotgun (WGS) entry which is preliminary data.</text>
</comment>
<dbReference type="InterPro" id="IPR011009">
    <property type="entry name" value="Kinase-like_dom_sf"/>
</dbReference>
<keyword evidence="11" id="KW-1133">Transmembrane helix</keyword>
<accession>A0AAV9DNX2</accession>
<dbReference type="Gene3D" id="3.30.430.20">
    <property type="entry name" value="Gnk2 domain, C-X8-C-X2-C motif"/>
    <property type="match status" value="1"/>
</dbReference>
<evidence type="ECO:0000256" key="3">
    <source>
        <dbReference type="ARBA" id="ARBA00022729"/>
    </source>
</evidence>
<dbReference type="InterPro" id="IPR017441">
    <property type="entry name" value="Protein_kinase_ATP_BS"/>
</dbReference>
<evidence type="ECO:0000313" key="14">
    <source>
        <dbReference type="EMBL" id="KAK1302636.1"/>
    </source>
</evidence>
<feature type="binding site" evidence="9">
    <location>
        <position position="314"/>
    </location>
    <ligand>
        <name>ATP</name>
        <dbReference type="ChEBI" id="CHEBI:30616"/>
    </ligand>
</feature>
<gene>
    <name evidence="14" type="primary">CRK2</name>
    <name evidence="14" type="ORF">QJS10_CPB12g00124</name>
</gene>
<sequence>MREPPVPQREPGRHLLHSQHGEHIQPSPVQRLRRLLIGLRPRQHVRAGPVLQLPLPSRVRPLLLQTPHSRPALLPQHQRPSLLGRLLPPRRRLPLLQEALGPTDHAICGNTTRYGPAFIASVGKAVAAAVSQAESNSGYGSGKVVDPSGTSSAYAMASCLRTLDAGGCQQCLSNASASARRCFPWSEGRVDNTGCFLRYSDTDFLSSGGGNGGSKGSRTVKIIAIACSVAIVGLGSAVGVLLWKRNSIIQKRRKGMSKASIKMASALSKSSLNFKYSTLVRATSTFDPANKLGEGGFGTVYKGVLADGREVAVKRLYINNRHRVMDFFNEVNIISSVEHKNLVDCWVVAWGLIACLFTNTSPT</sequence>
<evidence type="ECO:0000256" key="4">
    <source>
        <dbReference type="ARBA" id="ARBA00022737"/>
    </source>
</evidence>
<keyword evidence="1" id="KW-0723">Serine/threonine-protein kinase</keyword>
<evidence type="ECO:0000256" key="10">
    <source>
        <dbReference type="SAM" id="MobiDB-lite"/>
    </source>
</evidence>
<evidence type="ECO:0000256" key="8">
    <source>
        <dbReference type="ARBA" id="ARBA00023170"/>
    </source>
</evidence>
<dbReference type="GO" id="GO:0004674">
    <property type="term" value="F:protein serine/threonine kinase activity"/>
    <property type="evidence" value="ECO:0007669"/>
    <property type="project" value="UniProtKB-KW"/>
</dbReference>
<feature type="transmembrane region" description="Helical" evidence="11">
    <location>
        <begin position="222"/>
        <end position="243"/>
    </location>
</feature>
<reference evidence="14" key="1">
    <citation type="journal article" date="2023" name="Nat. Commun.">
        <title>Diploid and tetraploid genomes of Acorus and the evolution of monocots.</title>
        <authorList>
            <person name="Ma L."/>
            <person name="Liu K.W."/>
            <person name="Li Z."/>
            <person name="Hsiao Y.Y."/>
            <person name="Qi Y."/>
            <person name="Fu T."/>
            <person name="Tang G.D."/>
            <person name="Zhang D."/>
            <person name="Sun W.H."/>
            <person name="Liu D.K."/>
            <person name="Li Y."/>
            <person name="Chen G.Z."/>
            <person name="Liu X.D."/>
            <person name="Liao X.Y."/>
            <person name="Jiang Y.T."/>
            <person name="Yu X."/>
            <person name="Hao Y."/>
            <person name="Huang J."/>
            <person name="Zhao X.W."/>
            <person name="Ke S."/>
            <person name="Chen Y.Y."/>
            <person name="Wu W.L."/>
            <person name="Hsu J.L."/>
            <person name="Lin Y.F."/>
            <person name="Huang M.D."/>
            <person name="Li C.Y."/>
            <person name="Huang L."/>
            <person name="Wang Z.W."/>
            <person name="Zhao X."/>
            <person name="Zhong W.Y."/>
            <person name="Peng D.H."/>
            <person name="Ahmad S."/>
            <person name="Lan S."/>
            <person name="Zhang J.S."/>
            <person name="Tsai W.C."/>
            <person name="Van de Peer Y."/>
            <person name="Liu Z.J."/>
        </authorList>
    </citation>
    <scope>NUCLEOTIDE SEQUENCE</scope>
    <source>
        <strain evidence="14">CP</strain>
    </source>
</reference>
<keyword evidence="15" id="KW-1185">Reference proteome</keyword>
<keyword evidence="6 14" id="KW-0418">Kinase</keyword>
<dbReference type="InterPro" id="IPR002902">
    <property type="entry name" value="GNK2"/>
</dbReference>
<dbReference type="PANTHER" id="PTHR47973">
    <property type="entry name" value="CYSTEINE-RICH RECEPTOR-LIKE PROTEIN KINASE 3"/>
    <property type="match status" value="1"/>
</dbReference>
<reference evidence="14" key="2">
    <citation type="submission" date="2023-06" db="EMBL/GenBank/DDBJ databases">
        <authorList>
            <person name="Ma L."/>
            <person name="Liu K.-W."/>
            <person name="Li Z."/>
            <person name="Hsiao Y.-Y."/>
            <person name="Qi Y."/>
            <person name="Fu T."/>
            <person name="Tang G."/>
            <person name="Zhang D."/>
            <person name="Sun W.-H."/>
            <person name="Liu D.-K."/>
            <person name="Li Y."/>
            <person name="Chen G.-Z."/>
            <person name="Liu X.-D."/>
            <person name="Liao X.-Y."/>
            <person name="Jiang Y.-T."/>
            <person name="Yu X."/>
            <person name="Hao Y."/>
            <person name="Huang J."/>
            <person name="Zhao X.-W."/>
            <person name="Ke S."/>
            <person name="Chen Y.-Y."/>
            <person name="Wu W.-L."/>
            <person name="Hsu J.-L."/>
            <person name="Lin Y.-F."/>
            <person name="Huang M.-D."/>
            <person name="Li C.-Y."/>
            <person name="Huang L."/>
            <person name="Wang Z.-W."/>
            <person name="Zhao X."/>
            <person name="Zhong W.-Y."/>
            <person name="Peng D.-H."/>
            <person name="Ahmad S."/>
            <person name="Lan S."/>
            <person name="Zhang J.-S."/>
            <person name="Tsai W.-C."/>
            <person name="Van De Peer Y."/>
            <person name="Liu Z.-J."/>
        </authorList>
    </citation>
    <scope>NUCLEOTIDE SEQUENCE</scope>
    <source>
        <strain evidence="14">CP</strain>
        <tissue evidence="14">Leaves</tissue>
    </source>
</reference>
<dbReference type="EMBL" id="JAUJYO010000012">
    <property type="protein sequence ID" value="KAK1302636.1"/>
    <property type="molecule type" value="Genomic_DNA"/>
</dbReference>
<feature type="domain" description="Protein kinase" evidence="12">
    <location>
        <begin position="286"/>
        <end position="363"/>
    </location>
</feature>
<keyword evidence="11" id="KW-0812">Transmembrane</keyword>
<evidence type="ECO:0000259" key="12">
    <source>
        <dbReference type="PROSITE" id="PS50011"/>
    </source>
</evidence>
<evidence type="ECO:0000313" key="15">
    <source>
        <dbReference type="Proteomes" id="UP001180020"/>
    </source>
</evidence>
<dbReference type="GO" id="GO:0005524">
    <property type="term" value="F:ATP binding"/>
    <property type="evidence" value="ECO:0007669"/>
    <property type="project" value="UniProtKB-UniRule"/>
</dbReference>
<evidence type="ECO:0000256" key="6">
    <source>
        <dbReference type="ARBA" id="ARBA00022777"/>
    </source>
</evidence>
<keyword evidence="4" id="KW-0677">Repeat</keyword>